<keyword evidence="1" id="KW-0880">Kelch repeat</keyword>
<dbReference type="PANTHER" id="PTHR24412:SF497">
    <property type="entry name" value="KELCH-LIKE PROTEIN 18"/>
    <property type="match status" value="1"/>
</dbReference>
<keyword evidence="2" id="KW-0677">Repeat</keyword>
<dbReference type="Gene3D" id="3.30.710.10">
    <property type="entry name" value="Potassium Channel Kv1.1, Chain A"/>
    <property type="match status" value="1"/>
</dbReference>
<feature type="non-terminal residue" evidence="4">
    <location>
        <position position="151"/>
    </location>
</feature>
<evidence type="ECO:0000313" key="4">
    <source>
        <dbReference type="EMBL" id="GMT00045.1"/>
    </source>
</evidence>
<dbReference type="EMBL" id="BTSX01000005">
    <property type="protein sequence ID" value="GMT00045.1"/>
    <property type="molecule type" value="Genomic_DNA"/>
</dbReference>
<reference evidence="4" key="1">
    <citation type="submission" date="2023-10" db="EMBL/GenBank/DDBJ databases">
        <title>Genome assembly of Pristionchus species.</title>
        <authorList>
            <person name="Yoshida K."/>
            <person name="Sommer R.J."/>
        </authorList>
    </citation>
    <scope>NUCLEOTIDE SEQUENCE</scope>
    <source>
        <strain evidence="4">RS0144</strain>
    </source>
</reference>
<evidence type="ECO:0000256" key="1">
    <source>
        <dbReference type="ARBA" id="ARBA00022441"/>
    </source>
</evidence>
<gene>
    <name evidence="4" type="ORF">PENTCL1PPCAC_22219</name>
</gene>
<dbReference type="Proteomes" id="UP001432027">
    <property type="component" value="Unassembled WGS sequence"/>
</dbReference>
<dbReference type="Pfam" id="PF00651">
    <property type="entry name" value="BTB"/>
    <property type="match status" value="1"/>
</dbReference>
<dbReference type="SMART" id="SM00225">
    <property type="entry name" value="BTB"/>
    <property type="match status" value="1"/>
</dbReference>
<feature type="domain" description="BTB" evidence="3">
    <location>
        <begin position="10"/>
        <end position="84"/>
    </location>
</feature>
<dbReference type="PANTHER" id="PTHR24412">
    <property type="entry name" value="KELCH PROTEIN"/>
    <property type="match status" value="1"/>
</dbReference>
<organism evidence="4 5">
    <name type="scientific">Pristionchus entomophagus</name>
    <dbReference type="NCBI Taxonomy" id="358040"/>
    <lineage>
        <taxon>Eukaryota</taxon>
        <taxon>Metazoa</taxon>
        <taxon>Ecdysozoa</taxon>
        <taxon>Nematoda</taxon>
        <taxon>Chromadorea</taxon>
        <taxon>Rhabditida</taxon>
        <taxon>Rhabditina</taxon>
        <taxon>Diplogasteromorpha</taxon>
        <taxon>Diplogasteroidea</taxon>
        <taxon>Neodiplogasteridae</taxon>
        <taxon>Pristionchus</taxon>
    </lineage>
</organism>
<accession>A0AAV5U1K4</accession>
<proteinExistence type="predicted"/>
<name>A0AAV5U1K4_9BILA</name>
<feature type="non-terminal residue" evidence="4">
    <location>
        <position position="1"/>
    </location>
</feature>
<dbReference type="InterPro" id="IPR000210">
    <property type="entry name" value="BTB/POZ_dom"/>
</dbReference>
<dbReference type="AlphaFoldDB" id="A0AAV5U1K4"/>
<evidence type="ECO:0000256" key="2">
    <source>
        <dbReference type="ARBA" id="ARBA00022737"/>
    </source>
</evidence>
<dbReference type="SUPFAM" id="SSF54695">
    <property type="entry name" value="POZ domain"/>
    <property type="match status" value="1"/>
</dbReference>
<sequence length="151" mass="17023">GLFRRDKEQCDVTAIVGKEKISGLSGREQQALLCARIPFIRALFKWNMNEGSSGVINLSSSVYDPTTVHSLLNFAYNGSLCISETNFQDVTMGAEMETVMKECVRFIERRLSIDNALPLLSFCKTISDKKLDRFIRRFIDANVVPISFTTD</sequence>
<dbReference type="InterPro" id="IPR011333">
    <property type="entry name" value="SKP1/BTB/POZ_sf"/>
</dbReference>
<evidence type="ECO:0000259" key="3">
    <source>
        <dbReference type="PROSITE" id="PS50097"/>
    </source>
</evidence>
<protein>
    <recommendedName>
        <fullName evidence="3">BTB domain-containing protein</fullName>
    </recommendedName>
</protein>
<evidence type="ECO:0000313" key="5">
    <source>
        <dbReference type="Proteomes" id="UP001432027"/>
    </source>
</evidence>
<keyword evidence="5" id="KW-1185">Reference proteome</keyword>
<dbReference type="PROSITE" id="PS50097">
    <property type="entry name" value="BTB"/>
    <property type="match status" value="1"/>
</dbReference>
<comment type="caution">
    <text evidence="4">The sequence shown here is derived from an EMBL/GenBank/DDBJ whole genome shotgun (WGS) entry which is preliminary data.</text>
</comment>